<organism evidence="2 3">
    <name type="scientific">Candidatus Borkfalkia avistercoris</name>
    <dbReference type="NCBI Taxonomy" id="2838504"/>
    <lineage>
        <taxon>Bacteria</taxon>
        <taxon>Bacillati</taxon>
        <taxon>Bacillota</taxon>
        <taxon>Clostridia</taxon>
        <taxon>Christensenellales</taxon>
        <taxon>Christensenellaceae</taxon>
        <taxon>Candidatus Borkfalkia</taxon>
    </lineage>
</organism>
<dbReference type="AlphaFoldDB" id="A0A9D2IDI5"/>
<dbReference type="GO" id="GO:0008233">
    <property type="term" value="F:peptidase activity"/>
    <property type="evidence" value="ECO:0007669"/>
    <property type="project" value="UniProtKB-KW"/>
</dbReference>
<protein>
    <submittedName>
        <fullName evidence="2">Serine protease</fullName>
    </submittedName>
</protein>
<evidence type="ECO:0000313" key="2">
    <source>
        <dbReference type="EMBL" id="HIZ03691.1"/>
    </source>
</evidence>
<accession>A0A9D2IDI5</accession>
<dbReference type="GO" id="GO:0006508">
    <property type="term" value="P:proteolysis"/>
    <property type="evidence" value="ECO:0007669"/>
    <property type="project" value="UniProtKB-KW"/>
</dbReference>
<dbReference type="InterPro" id="IPR043504">
    <property type="entry name" value="Peptidase_S1_PA_chymotrypsin"/>
</dbReference>
<dbReference type="Gene3D" id="2.40.10.10">
    <property type="entry name" value="Trypsin-like serine proteases"/>
    <property type="match status" value="2"/>
</dbReference>
<dbReference type="Proteomes" id="UP000824132">
    <property type="component" value="Unassembled WGS sequence"/>
</dbReference>
<name>A0A9D2IDI5_9FIRM</name>
<dbReference type="EMBL" id="DXCL01000026">
    <property type="protein sequence ID" value="HIZ03691.1"/>
    <property type="molecule type" value="Genomic_DNA"/>
</dbReference>
<gene>
    <name evidence="2" type="ORF">H9727_05335</name>
</gene>
<evidence type="ECO:0000313" key="3">
    <source>
        <dbReference type="Proteomes" id="UP000824132"/>
    </source>
</evidence>
<proteinExistence type="predicted"/>
<dbReference type="Pfam" id="PF13365">
    <property type="entry name" value="Trypsin_2"/>
    <property type="match status" value="1"/>
</dbReference>
<dbReference type="InterPro" id="IPR009003">
    <property type="entry name" value="Peptidase_S1_PA"/>
</dbReference>
<feature type="chain" id="PRO_5039027650" evidence="1">
    <location>
        <begin position="20"/>
        <end position="309"/>
    </location>
</feature>
<keyword evidence="2" id="KW-0645">Protease</keyword>
<reference evidence="2" key="1">
    <citation type="journal article" date="2021" name="PeerJ">
        <title>Extensive microbial diversity within the chicken gut microbiome revealed by metagenomics and culture.</title>
        <authorList>
            <person name="Gilroy R."/>
            <person name="Ravi A."/>
            <person name="Getino M."/>
            <person name="Pursley I."/>
            <person name="Horton D.L."/>
            <person name="Alikhan N.F."/>
            <person name="Baker D."/>
            <person name="Gharbi K."/>
            <person name="Hall N."/>
            <person name="Watson M."/>
            <person name="Adriaenssens E.M."/>
            <person name="Foster-Nyarko E."/>
            <person name="Jarju S."/>
            <person name="Secka A."/>
            <person name="Antonio M."/>
            <person name="Oren A."/>
            <person name="Chaudhuri R.R."/>
            <person name="La Ragione R."/>
            <person name="Hildebrand F."/>
            <person name="Pallen M.J."/>
        </authorList>
    </citation>
    <scope>NUCLEOTIDE SEQUENCE</scope>
    <source>
        <strain evidence="2">CHK187-5294</strain>
    </source>
</reference>
<dbReference type="SUPFAM" id="SSF50494">
    <property type="entry name" value="Trypsin-like serine proteases"/>
    <property type="match status" value="1"/>
</dbReference>
<keyword evidence="1" id="KW-0732">Signal</keyword>
<comment type="caution">
    <text evidence="2">The sequence shown here is derived from an EMBL/GenBank/DDBJ whole genome shotgun (WGS) entry which is preliminary data.</text>
</comment>
<reference evidence="2" key="2">
    <citation type="submission" date="2021-04" db="EMBL/GenBank/DDBJ databases">
        <authorList>
            <person name="Gilroy R."/>
        </authorList>
    </citation>
    <scope>NUCLEOTIDE SEQUENCE</scope>
    <source>
        <strain evidence="2">CHK187-5294</strain>
    </source>
</reference>
<keyword evidence="2" id="KW-0378">Hydrolase</keyword>
<evidence type="ECO:0000256" key="1">
    <source>
        <dbReference type="SAM" id="SignalP"/>
    </source>
</evidence>
<feature type="signal peptide" evidence="1">
    <location>
        <begin position="1"/>
        <end position="19"/>
    </location>
</feature>
<sequence length="309" mass="33521">MKKFTVAALAALIVFTCCGCSFLTREASPQSIVKEYIDVSDSGDAYESAARYIAEERSGAIVSILSTYYITSGGRTEKQTVSSSGIVLNSDGYILTSASVGTAQVSGQEYSASKVSAVLAPVYGDDSLYTLREIDSDSESGLALYKFYDNFYYTDESGTQRDGLQFTAQLSENEVKTGDSCWAVGNSLGDLFSEAYDLTITGGIVSEEATDTNIFSLTYNEKQYSFMQTTVPTTPEMLGCGLFDKNGYLIGMFSSKIVSESNGSQNYLDRSSLFYKTDIIQDYINSVSQELQTVIRYSVASSSSEEADA</sequence>